<protein>
    <submittedName>
        <fullName evidence="1">Uncharacterized protein tcsA</fullName>
    </submittedName>
</protein>
<name>Q9P897_EMEND</name>
<gene>
    <name evidence="1" type="primary">tcsA</name>
</gene>
<sequence length="18" mass="2168">MRSGHFLPAFRLVKEIHE</sequence>
<organism evidence="1">
    <name type="scientific">Emericella nidulans</name>
    <name type="common">Aspergillus nidulans</name>
    <dbReference type="NCBI Taxonomy" id="162425"/>
    <lineage>
        <taxon>Eukaryota</taxon>
        <taxon>Fungi</taxon>
        <taxon>Dikarya</taxon>
        <taxon>Ascomycota</taxon>
        <taxon>Pezizomycotina</taxon>
        <taxon>Eurotiomycetes</taxon>
        <taxon>Eurotiomycetidae</taxon>
        <taxon>Eurotiales</taxon>
        <taxon>Aspergillaceae</taxon>
        <taxon>Aspergillus</taxon>
        <taxon>Aspergillus subgen. Nidulantes</taxon>
    </lineage>
</organism>
<proteinExistence type="predicted"/>
<reference evidence="1" key="1">
    <citation type="submission" date="2000-02" db="EMBL/GenBank/DDBJ databases">
        <title>A novel 'two-component' protein containing histidine kinase and response regulator domains required for sporulation in Aspergillus nidulans.</title>
        <authorList>
            <person name="Appleyard M.C.L."/>
            <person name="McPheat W.L."/>
            <person name="Stark M.J.R."/>
        </authorList>
    </citation>
    <scope>NUCLEOTIDE SEQUENCE</scope>
</reference>
<accession>Q9P897</accession>
<dbReference type="EMBL" id="AJ271843">
    <property type="protein sequence ID" value="CAB93497.1"/>
    <property type="molecule type" value="Genomic_DNA"/>
</dbReference>
<evidence type="ECO:0000313" key="1">
    <source>
        <dbReference type="EMBL" id="CAB93497.1"/>
    </source>
</evidence>
<dbReference type="AlphaFoldDB" id="Q9P897"/>